<evidence type="ECO:0000313" key="6">
    <source>
        <dbReference type="Proteomes" id="UP001152885"/>
    </source>
</evidence>
<dbReference type="PANTHER" id="PTHR22741:SF10">
    <property type="entry name" value="COILED-COIL DOMAIN-CONTAINING PROTEIN CG32809"/>
    <property type="match status" value="1"/>
</dbReference>
<feature type="region of interest" description="Disordered" evidence="3">
    <location>
        <begin position="155"/>
        <end position="177"/>
    </location>
</feature>
<evidence type="ECO:0000313" key="5">
    <source>
        <dbReference type="EMBL" id="CAI5757054.1"/>
    </source>
</evidence>
<keyword evidence="6" id="KW-1185">Reference proteome</keyword>
<dbReference type="InterPro" id="IPR051825">
    <property type="entry name" value="SRCIN1"/>
</dbReference>
<dbReference type="GO" id="GO:0051286">
    <property type="term" value="C:cell tip"/>
    <property type="evidence" value="ECO:0007669"/>
    <property type="project" value="TreeGrafter"/>
</dbReference>
<dbReference type="PANTHER" id="PTHR22741">
    <property type="entry name" value="P140CAP/SNIP-RELATED"/>
    <property type="match status" value="1"/>
</dbReference>
<reference evidence="5" key="1">
    <citation type="submission" date="2022-12" db="EMBL/GenBank/DDBJ databases">
        <authorList>
            <person name="Brejova B."/>
        </authorList>
    </citation>
    <scope>NUCLEOTIDE SEQUENCE</scope>
</reference>
<dbReference type="GO" id="GO:0005519">
    <property type="term" value="F:cytoskeletal regulatory protein binding"/>
    <property type="evidence" value="ECO:0007669"/>
    <property type="project" value="InterPro"/>
</dbReference>
<dbReference type="InterPro" id="IPR056279">
    <property type="entry name" value="Aip3p_Bud6_N"/>
</dbReference>
<evidence type="ECO:0000256" key="1">
    <source>
        <dbReference type="ARBA" id="ARBA00023054"/>
    </source>
</evidence>
<proteinExistence type="predicted"/>
<dbReference type="AlphaFoldDB" id="A0A9W4X9D8"/>
<feature type="coiled-coil region" evidence="2">
    <location>
        <begin position="388"/>
        <end position="443"/>
    </location>
</feature>
<evidence type="ECO:0000259" key="4">
    <source>
        <dbReference type="SMART" id="SM00806"/>
    </source>
</evidence>
<accession>A0A9W4X9D8</accession>
<name>A0A9W4X9D8_9ASCO</name>
<feature type="domain" description="Actin interacting protein 3 C-terminal" evidence="4">
    <location>
        <begin position="251"/>
        <end position="675"/>
    </location>
</feature>
<evidence type="ECO:0000256" key="2">
    <source>
        <dbReference type="SAM" id="Coils"/>
    </source>
</evidence>
<dbReference type="InterPro" id="IPR022782">
    <property type="entry name" value="AIP3-like_C"/>
</dbReference>
<dbReference type="OrthoDB" id="783096at2759"/>
<gene>
    <name evidence="5" type="ORF">CANVERA_P1571</name>
</gene>
<comment type="caution">
    <text evidence="5">The sequence shown here is derived from an EMBL/GenBank/DDBJ whole genome shotgun (WGS) entry which is preliminary data.</text>
</comment>
<dbReference type="EMBL" id="CANTUO010000001">
    <property type="protein sequence ID" value="CAI5757054.1"/>
    <property type="molecule type" value="Genomic_DNA"/>
</dbReference>
<dbReference type="Proteomes" id="UP001152885">
    <property type="component" value="Unassembled WGS sequence"/>
</dbReference>
<dbReference type="InterPro" id="IPR005613">
    <property type="entry name" value="AIP3_C"/>
</dbReference>
<dbReference type="SMART" id="SM00806">
    <property type="entry name" value="AIP3"/>
    <property type="match status" value="1"/>
</dbReference>
<dbReference type="GO" id="GO:0030010">
    <property type="term" value="P:establishment of cell polarity"/>
    <property type="evidence" value="ECO:0007669"/>
    <property type="project" value="TreeGrafter"/>
</dbReference>
<sequence>MSDSSTPTQPQRSKRRSLATIESSVTRLLVSTKHLLESLTQWARRESDDKFVSDAYVRLGNDFRAATRAFTNNGIDVSDIGNVPQALRVILESALSEEPSQENLDRFLPNIRNIIVSLLQNLKAKQARAKANVHDQAREIEQQNHVNPRIEIQRYPSNDSQAPSQNSPWETSTRNDALSQLQNSDALQRRASKRFSAYQYSKLVNGNNHPQISADANNVRTTVLEANNHEHRRVPSTNNSDIQEEPSSYVFLKIDNKTKKANIEFPVTFASIRLLFVDKFAYSPGLGNFPEIYIQDPITGVTYELEEHLLDEIKTGTLLCLNEQILQETDSKAISDIDGKINEFSKRIDSFSHSIIEEVKRTVSSEVKATISQIELSSNASNEDTKKSIDSNEQISKVKNELNKLRNELKSIKYTKDEGLNTLQKINETILEKEKQLQEAALEVSQDLNRAYMESCHSKLSEESDQLLTMVDDLQDVMEDMRKDVVQRGVRVEEKRLRLMFKDVEEAKKSLNEMSNYIKNEKPTWKKIWEAELDKVCEEQQFFNLQGELTADLDEDIKKIEETFQLIEQFSTEQSRNNSSIKKRNKVVQNLYIPEPGESLHDLKDAVLFDIAALQPNHASRLEAIEKAEKQRRKERELLNESKFQEELGQFVDEGKLKKSGGIAEIEKSRMQKDSENIKNGFGRI</sequence>
<protein>
    <recommendedName>
        <fullName evidence="4">Actin interacting protein 3 C-terminal domain-containing protein</fullName>
    </recommendedName>
</protein>
<dbReference type="GO" id="GO:0005737">
    <property type="term" value="C:cytoplasm"/>
    <property type="evidence" value="ECO:0007669"/>
    <property type="project" value="TreeGrafter"/>
</dbReference>
<keyword evidence="1 2" id="KW-0175">Coiled coil</keyword>
<dbReference type="Pfam" id="PF03915">
    <property type="entry name" value="AIP3"/>
    <property type="match status" value="1"/>
</dbReference>
<dbReference type="Pfam" id="PF23153">
    <property type="entry name" value="Aip3p_Bud6_N"/>
    <property type="match status" value="1"/>
</dbReference>
<evidence type="ECO:0000256" key="3">
    <source>
        <dbReference type="SAM" id="MobiDB-lite"/>
    </source>
</evidence>
<dbReference type="Gene3D" id="1.20.58.1540">
    <property type="entry name" value="Actin interacting protein 3, C-terminal domain"/>
    <property type="match status" value="1"/>
</dbReference>
<organism evidence="5 6">
    <name type="scientific">Candida verbasci</name>
    <dbReference type="NCBI Taxonomy" id="1227364"/>
    <lineage>
        <taxon>Eukaryota</taxon>
        <taxon>Fungi</taxon>
        <taxon>Dikarya</taxon>
        <taxon>Ascomycota</taxon>
        <taxon>Saccharomycotina</taxon>
        <taxon>Pichiomycetes</taxon>
        <taxon>Debaryomycetaceae</taxon>
        <taxon>Candida/Lodderomyces clade</taxon>
        <taxon>Candida</taxon>
    </lineage>
</organism>